<sequence length="196" mass="22935">MTSSQVVCLIGETEALHFTPHSQSLLHSYTSQSVFPSLLHLTVSPTPHIPTQHYMSFPHSYTILKYFPHSYTSQRDLPSLLHIRVSPSLTPTPHMYNSLHYPIPIIISDVCLELLEAAHHPYLHTRLFYFSKSRIFTYMKAPIHDISVNKLCLMNIVHFFDNCPVHTARQMKRWSEERSNEIDLFDFYLNLQFHIQ</sequence>
<evidence type="ECO:0000313" key="1">
    <source>
        <dbReference type="EMBL" id="KAG7176762.1"/>
    </source>
</evidence>
<accession>A0A8J5TSR4</accession>
<proteinExistence type="predicted"/>
<reference evidence="1" key="1">
    <citation type="journal article" date="2021" name="Sci. Adv.">
        <title>The American lobster genome reveals insights on longevity, neural, and immune adaptations.</title>
        <authorList>
            <person name="Polinski J.M."/>
            <person name="Zimin A.V."/>
            <person name="Clark K.F."/>
            <person name="Kohn A.B."/>
            <person name="Sadowski N."/>
            <person name="Timp W."/>
            <person name="Ptitsyn A."/>
            <person name="Khanna P."/>
            <person name="Romanova D.Y."/>
            <person name="Williams P."/>
            <person name="Greenwood S.J."/>
            <person name="Moroz L.L."/>
            <person name="Walt D.R."/>
            <person name="Bodnar A.G."/>
        </authorList>
    </citation>
    <scope>NUCLEOTIDE SEQUENCE</scope>
    <source>
        <strain evidence="1">GMGI-L3</strain>
    </source>
</reference>
<keyword evidence="2" id="KW-1185">Reference proteome</keyword>
<protein>
    <submittedName>
        <fullName evidence="1">Uncharacterized protein</fullName>
    </submittedName>
</protein>
<evidence type="ECO:0000313" key="2">
    <source>
        <dbReference type="Proteomes" id="UP000747542"/>
    </source>
</evidence>
<dbReference type="Proteomes" id="UP000747542">
    <property type="component" value="Unassembled WGS sequence"/>
</dbReference>
<name>A0A8J5TSR4_HOMAM</name>
<dbReference type="AlphaFoldDB" id="A0A8J5TSR4"/>
<organism evidence="1 2">
    <name type="scientific">Homarus americanus</name>
    <name type="common">American lobster</name>
    <dbReference type="NCBI Taxonomy" id="6706"/>
    <lineage>
        <taxon>Eukaryota</taxon>
        <taxon>Metazoa</taxon>
        <taxon>Ecdysozoa</taxon>
        <taxon>Arthropoda</taxon>
        <taxon>Crustacea</taxon>
        <taxon>Multicrustacea</taxon>
        <taxon>Malacostraca</taxon>
        <taxon>Eumalacostraca</taxon>
        <taxon>Eucarida</taxon>
        <taxon>Decapoda</taxon>
        <taxon>Pleocyemata</taxon>
        <taxon>Astacidea</taxon>
        <taxon>Nephropoidea</taxon>
        <taxon>Nephropidae</taxon>
        <taxon>Homarus</taxon>
    </lineage>
</organism>
<comment type="caution">
    <text evidence="1">The sequence shown here is derived from an EMBL/GenBank/DDBJ whole genome shotgun (WGS) entry which is preliminary data.</text>
</comment>
<gene>
    <name evidence="1" type="ORF">Hamer_G031284</name>
</gene>
<dbReference type="EMBL" id="JAHLQT010002787">
    <property type="protein sequence ID" value="KAG7176762.1"/>
    <property type="molecule type" value="Genomic_DNA"/>
</dbReference>